<comment type="subcellular location">
    <subcellularLocation>
        <location evidence="1">Membrane</location>
        <topology evidence="1">Multi-pass membrane protein</topology>
    </subcellularLocation>
</comment>
<dbReference type="CDD" id="cd16914">
    <property type="entry name" value="EcfT"/>
    <property type="match status" value="1"/>
</dbReference>
<evidence type="ECO:0000256" key="1">
    <source>
        <dbReference type="ARBA" id="ARBA00004141"/>
    </source>
</evidence>
<feature type="transmembrane region" description="Helical" evidence="5">
    <location>
        <begin position="94"/>
        <end position="113"/>
    </location>
</feature>
<evidence type="ECO:0008006" key="8">
    <source>
        <dbReference type="Google" id="ProtNLM"/>
    </source>
</evidence>
<keyword evidence="7" id="KW-1185">Reference proteome</keyword>
<feature type="transmembrane region" description="Helical" evidence="5">
    <location>
        <begin position="125"/>
        <end position="146"/>
    </location>
</feature>
<accession>A0A1Y3UBF1</accession>
<feature type="transmembrane region" description="Helical" evidence="5">
    <location>
        <begin position="52"/>
        <end position="74"/>
    </location>
</feature>
<dbReference type="STRING" id="1118060.GCA_000311845_01239"/>
<keyword evidence="2 5" id="KW-0812">Transmembrane</keyword>
<evidence type="ECO:0000313" key="6">
    <source>
        <dbReference type="EMBL" id="OUN43709.1"/>
    </source>
</evidence>
<dbReference type="eggNOG" id="COG0619">
    <property type="taxonomic scope" value="Bacteria"/>
</dbReference>
<dbReference type="GO" id="GO:0005886">
    <property type="term" value="C:plasma membrane"/>
    <property type="evidence" value="ECO:0007669"/>
    <property type="project" value="UniProtKB-ARBA"/>
</dbReference>
<organism evidence="6 7">
    <name type="scientific">Enorma massiliensis</name>
    <dbReference type="NCBI Taxonomy" id="1472761"/>
    <lineage>
        <taxon>Bacteria</taxon>
        <taxon>Bacillati</taxon>
        <taxon>Actinomycetota</taxon>
        <taxon>Coriobacteriia</taxon>
        <taxon>Coriobacteriales</taxon>
        <taxon>Coriobacteriaceae</taxon>
        <taxon>Enorma</taxon>
    </lineage>
</organism>
<evidence type="ECO:0000256" key="4">
    <source>
        <dbReference type="ARBA" id="ARBA00023136"/>
    </source>
</evidence>
<proteinExistence type="predicted"/>
<sequence>MRDAFSTLHPGVLMLYFAGVIVASMFIMHPVCLAISLLSATAYALYLGRRRALRFVLTAAVPMLVLFAVLNPVVNHAGDTVLATVLGAPLTLESIAYGLAAGGMFVSVITWFYCCNRVMASDAVLYLFGGIAPSLALLVTMVVRLVPHLGARAHAIIRAQRGVGCDVGEGTVVERARRGLKVISILTSWALESSVDAADSMRSRGYGLPGRTRCAAYRFTVRDGVVASIIAIAEALVLAGSLVGATAVSYLPAIALPAAGAPEGFVYAVWGLLCLLPFALDCWEGLVWARSMSRA</sequence>
<dbReference type="RefSeq" id="WP_087186010.1">
    <property type="nucleotide sequence ID" value="NZ_NFHO01000003.1"/>
</dbReference>
<dbReference type="EMBL" id="NFHO01000003">
    <property type="protein sequence ID" value="OUN43709.1"/>
    <property type="molecule type" value="Genomic_DNA"/>
</dbReference>
<comment type="caution">
    <text evidence="6">The sequence shown here is derived from an EMBL/GenBank/DDBJ whole genome shotgun (WGS) entry which is preliminary data.</text>
</comment>
<feature type="transmembrane region" description="Helical" evidence="5">
    <location>
        <begin position="265"/>
        <end position="289"/>
    </location>
</feature>
<evidence type="ECO:0000256" key="2">
    <source>
        <dbReference type="ARBA" id="ARBA00022692"/>
    </source>
</evidence>
<feature type="transmembrane region" description="Helical" evidence="5">
    <location>
        <begin position="225"/>
        <end position="253"/>
    </location>
</feature>
<evidence type="ECO:0000256" key="3">
    <source>
        <dbReference type="ARBA" id="ARBA00022989"/>
    </source>
</evidence>
<gene>
    <name evidence="6" type="ORF">B5G21_03210</name>
</gene>
<evidence type="ECO:0000313" key="7">
    <source>
        <dbReference type="Proteomes" id="UP000196560"/>
    </source>
</evidence>
<reference evidence="7" key="1">
    <citation type="submission" date="2017-04" db="EMBL/GenBank/DDBJ databases">
        <title>Function of individual gut microbiota members based on whole genome sequencing of pure cultures obtained from chicken caecum.</title>
        <authorList>
            <person name="Medvecky M."/>
            <person name="Cejkova D."/>
            <person name="Polansky O."/>
            <person name="Karasova D."/>
            <person name="Kubasova T."/>
            <person name="Cizek A."/>
            <person name="Rychlik I."/>
        </authorList>
    </citation>
    <scope>NUCLEOTIDE SEQUENCE [LARGE SCALE GENOMIC DNA]</scope>
    <source>
        <strain evidence="7">An70</strain>
    </source>
</reference>
<evidence type="ECO:0000256" key="5">
    <source>
        <dbReference type="SAM" id="Phobius"/>
    </source>
</evidence>
<keyword evidence="4 5" id="KW-0472">Membrane</keyword>
<name>A0A1Y3UBF1_9ACTN</name>
<dbReference type="AlphaFoldDB" id="A0A1Y3UBF1"/>
<dbReference type="InterPro" id="IPR003339">
    <property type="entry name" value="ABC/ECF_trnsptr_transmembrane"/>
</dbReference>
<keyword evidence="3 5" id="KW-1133">Transmembrane helix</keyword>
<feature type="transmembrane region" description="Helical" evidence="5">
    <location>
        <begin position="12"/>
        <end position="45"/>
    </location>
</feature>
<protein>
    <recommendedName>
        <fullName evidence="8">Cobalt transporter</fullName>
    </recommendedName>
</protein>
<dbReference type="Proteomes" id="UP000196560">
    <property type="component" value="Unassembled WGS sequence"/>
</dbReference>